<dbReference type="Proteomes" id="UP000249873">
    <property type="component" value="Chromosome"/>
</dbReference>
<dbReference type="OrthoDB" id="937114at2"/>
<dbReference type="PANTHER" id="PTHR35580:SF1">
    <property type="entry name" value="PHYTASE-LIKE DOMAIN-CONTAINING PROTEIN"/>
    <property type="match status" value="1"/>
</dbReference>
<dbReference type="InterPro" id="IPR010620">
    <property type="entry name" value="SBBP_repeat"/>
</dbReference>
<proteinExistence type="predicted"/>
<dbReference type="SUPFAM" id="SSF101898">
    <property type="entry name" value="NHL repeat"/>
    <property type="match status" value="1"/>
</dbReference>
<dbReference type="EMBL" id="CP029480">
    <property type="protein sequence ID" value="AWV99546.1"/>
    <property type="molecule type" value="Genomic_DNA"/>
</dbReference>
<keyword evidence="1" id="KW-0732">Signal</keyword>
<dbReference type="AlphaFoldDB" id="A0A2Z4GE71"/>
<feature type="chain" id="PRO_5016335924" description="Bulb-type lectin domain-containing protein" evidence="1">
    <location>
        <begin position="21"/>
        <end position="515"/>
    </location>
</feature>
<evidence type="ECO:0000256" key="1">
    <source>
        <dbReference type="SAM" id="SignalP"/>
    </source>
</evidence>
<gene>
    <name evidence="2" type="ORF">DJ013_15775</name>
</gene>
<dbReference type="RefSeq" id="WP_111372914.1">
    <property type="nucleotide sequence ID" value="NZ_CP029480.1"/>
</dbReference>
<evidence type="ECO:0000313" key="2">
    <source>
        <dbReference type="EMBL" id="AWV99546.1"/>
    </source>
</evidence>
<reference evidence="2 3" key="1">
    <citation type="submission" date="2018-05" db="EMBL/GenBank/DDBJ databases">
        <title>Complete genome sequence of Arcticibacterium luteifluviistationis SM1504T, a cytophagaceae bacterium isolated from Arctic surface seawater.</title>
        <authorList>
            <person name="Li Y."/>
            <person name="Qin Q.-L."/>
        </authorList>
    </citation>
    <scope>NUCLEOTIDE SEQUENCE [LARGE SCALE GENOMIC DNA]</scope>
    <source>
        <strain evidence="2 3">SM1504</strain>
    </source>
</reference>
<protein>
    <recommendedName>
        <fullName evidence="4">Bulb-type lectin domain-containing protein</fullName>
    </recommendedName>
</protein>
<dbReference type="KEGG" id="als:DJ013_15775"/>
<evidence type="ECO:0000313" key="3">
    <source>
        <dbReference type="Proteomes" id="UP000249873"/>
    </source>
</evidence>
<accession>A0A2Z4GE71</accession>
<dbReference type="Gene3D" id="2.80.10.50">
    <property type="match status" value="2"/>
</dbReference>
<dbReference type="Pfam" id="PF06739">
    <property type="entry name" value="SBBP"/>
    <property type="match status" value="4"/>
</dbReference>
<dbReference type="InterPro" id="IPR052918">
    <property type="entry name" value="Motility_Chemotaxis_Reg"/>
</dbReference>
<sequence length="515" mass="53336">MKAVLKLLILTLASSSLLQAQNVTINPSGITPGLTTHPRISYNEILALPSPAIGDIAFDTTFLCLRIYIGNKWVCVQMPDQPFIDKAFIANAGGTANDRGFSVAVDGSGDVYIAGYYADTATFGVTSIISAGGFDMFIAKYNANGSLQWVKSAGGASADLGQSIKVDDSGNIYVVGYYAGTATFGSTSISSAGSYDIFVAKYTPNGTLNWVQSAGGASNDYGKSVAVDGSGNVYITGYYAGTATFGSTSFRSAGGTDVFVAKYNAGGALEWVQSGGGRNNDYSYSVAVDGSGGVYITGDFFYTATFGTRSISGAGIYDVFLARYNTSGHLLWVKAFGGETSGDYCQALSVTVDDLGLVYITGSFLGTALFGDISVNSVGGTDIFVAKYNSYGVLLWVRSAGGPSGDYAYSVAVDGTGNVYITGTYYGSVTFGVTTFRSVGSTDIFIAKYNTYGILEWAETAGGDSPDSAESVAVDDTGNVYFVGSYDGTAACGVTTISNSGVGSADVFLGRISQQ</sequence>
<feature type="signal peptide" evidence="1">
    <location>
        <begin position="1"/>
        <end position="20"/>
    </location>
</feature>
<evidence type="ECO:0008006" key="4">
    <source>
        <dbReference type="Google" id="ProtNLM"/>
    </source>
</evidence>
<name>A0A2Z4GE71_9BACT</name>
<keyword evidence="3" id="KW-1185">Reference proteome</keyword>
<organism evidence="2 3">
    <name type="scientific">Arcticibacterium luteifluviistationis</name>
    <dbReference type="NCBI Taxonomy" id="1784714"/>
    <lineage>
        <taxon>Bacteria</taxon>
        <taxon>Pseudomonadati</taxon>
        <taxon>Bacteroidota</taxon>
        <taxon>Cytophagia</taxon>
        <taxon>Cytophagales</taxon>
        <taxon>Leadbetterellaceae</taxon>
        <taxon>Arcticibacterium</taxon>
    </lineage>
</organism>
<dbReference type="PANTHER" id="PTHR35580">
    <property type="entry name" value="CELL SURFACE GLYCOPROTEIN (S-LAYER PROTEIN)-LIKE PROTEIN"/>
    <property type="match status" value="1"/>
</dbReference>